<keyword evidence="2 5" id="KW-0645">Protease</keyword>
<evidence type="ECO:0000256" key="5">
    <source>
        <dbReference type="PROSITE-ProRule" id="PRU01240"/>
    </source>
</evidence>
<dbReference type="InterPro" id="IPR015500">
    <property type="entry name" value="Peptidase_S8_subtilisin-rel"/>
</dbReference>
<dbReference type="PROSITE" id="PS00138">
    <property type="entry name" value="SUBTILASE_SER"/>
    <property type="match status" value="1"/>
</dbReference>
<keyword evidence="10" id="KW-1185">Reference proteome</keyword>
<evidence type="ECO:0000256" key="3">
    <source>
        <dbReference type="ARBA" id="ARBA00022801"/>
    </source>
</evidence>
<feature type="compositionally biased region" description="Polar residues" evidence="7">
    <location>
        <begin position="851"/>
        <end position="860"/>
    </location>
</feature>
<keyword evidence="4 5" id="KW-0720">Serine protease</keyword>
<dbReference type="PROSITE" id="PS00137">
    <property type="entry name" value="SUBTILASE_HIS"/>
    <property type="match status" value="1"/>
</dbReference>
<feature type="active site" description="Charge relay system" evidence="5">
    <location>
        <position position="589"/>
    </location>
</feature>
<dbReference type="Proteomes" id="UP000825483">
    <property type="component" value="Unassembled WGS sequence"/>
</dbReference>
<accession>A0A9R1C8H3</accession>
<gene>
    <name evidence="9" type="ORF">PRLR5076_08070</name>
</gene>
<dbReference type="InterPro" id="IPR022398">
    <property type="entry name" value="Peptidase_S8_His-AS"/>
</dbReference>
<dbReference type="PRINTS" id="PR00723">
    <property type="entry name" value="SUBTILISIN"/>
</dbReference>
<organism evidence="9 10">
    <name type="scientific">Prevotella lacticifex</name>
    <dbReference type="NCBI Taxonomy" id="2854755"/>
    <lineage>
        <taxon>Bacteria</taxon>
        <taxon>Pseudomonadati</taxon>
        <taxon>Bacteroidota</taxon>
        <taxon>Bacteroidia</taxon>
        <taxon>Bacteroidales</taxon>
        <taxon>Prevotellaceae</taxon>
        <taxon>Prevotella</taxon>
    </lineage>
</organism>
<evidence type="ECO:0000259" key="8">
    <source>
        <dbReference type="Pfam" id="PF00082"/>
    </source>
</evidence>
<dbReference type="PANTHER" id="PTHR43806">
    <property type="entry name" value="PEPTIDASE S8"/>
    <property type="match status" value="1"/>
</dbReference>
<feature type="active site" description="Charge relay system" evidence="5">
    <location>
        <position position="765"/>
    </location>
</feature>
<name>A0A9R1C8H3_9BACT</name>
<feature type="region of interest" description="Disordered" evidence="7">
    <location>
        <begin position="827"/>
        <end position="872"/>
    </location>
</feature>
<dbReference type="InterPro" id="IPR023828">
    <property type="entry name" value="Peptidase_S8_Ser-AS"/>
</dbReference>
<protein>
    <recommendedName>
        <fullName evidence="8">Peptidase S8/S53 domain-containing protein</fullName>
    </recommendedName>
</protein>
<dbReference type="PROSITE" id="PS51892">
    <property type="entry name" value="SUBTILASE"/>
    <property type="match status" value="1"/>
</dbReference>
<dbReference type="InterPro" id="IPR036852">
    <property type="entry name" value="Peptidase_S8/S53_dom_sf"/>
</dbReference>
<dbReference type="PANTHER" id="PTHR43806:SF11">
    <property type="entry name" value="CEREVISIN-RELATED"/>
    <property type="match status" value="1"/>
</dbReference>
<dbReference type="PROSITE" id="PS00136">
    <property type="entry name" value="SUBTILASE_ASP"/>
    <property type="match status" value="1"/>
</dbReference>
<dbReference type="EMBL" id="BPUB01000001">
    <property type="protein sequence ID" value="GJG57956.1"/>
    <property type="molecule type" value="Genomic_DNA"/>
</dbReference>
<evidence type="ECO:0000256" key="1">
    <source>
        <dbReference type="ARBA" id="ARBA00011073"/>
    </source>
</evidence>
<dbReference type="GeneID" id="72468861"/>
<dbReference type="InterPro" id="IPR023827">
    <property type="entry name" value="Peptidase_S8_Asp-AS"/>
</dbReference>
<dbReference type="Pfam" id="PF00082">
    <property type="entry name" value="Peptidase_S8"/>
    <property type="match status" value="1"/>
</dbReference>
<dbReference type="RefSeq" id="WP_223930151.1">
    <property type="nucleotide sequence ID" value="NZ_BPTU01000004.1"/>
</dbReference>
<dbReference type="SUPFAM" id="SSF52743">
    <property type="entry name" value="Subtilisin-like"/>
    <property type="match status" value="1"/>
</dbReference>
<dbReference type="AlphaFoldDB" id="A0A9R1C8H3"/>
<evidence type="ECO:0000256" key="4">
    <source>
        <dbReference type="ARBA" id="ARBA00022825"/>
    </source>
</evidence>
<evidence type="ECO:0000313" key="10">
    <source>
        <dbReference type="Proteomes" id="UP000825483"/>
    </source>
</evidence>
<comment type="similarity">
    <text evidence="1 5 6">Belongs to the peptidase S8 family.</text>
</comment>
<feature type="active site" description="Charge relay system" evidence="5">
    <location>
        <position position="556"/>
    </location>
</feature>
<dbReference type="InterPro" id="IPR050131">
    <property type="entry name" value="Peptidase_S8_subtilisin-like"/>
</dbReference>
<comment type="caution">
    <text evidence="9">The sequence shown here is derived from an EMBL/GenBank/DDBJ whole genome shotgun (WGS) entry which is preliminary data.</text>
</comment>
<reference evidence="9" key="1">
    <citation type="journal article" date="2022" name="Int. J. Syst. Evol. Microbiol.">
        <title>Prevotella lacticifex sp. nov., isolated from the rumen of cows.</title>
        <authorList>
            <person name="Shinkai T."/>
            <person name="Ikeyama N."/>
            <person name="Kumagai M."/>
            <person name="Ohmori H."/>
            <person name="Sakamoto M."/>
            <person name="Ohkuma M."/>
            <person name="Mitsumori M."/>
        </authorList>
    </citation>
    <scope>NUCLEOTIDE SEQUENCE</scope>
    <source>
        <strain evidence="9">R5076</strain>
    </source>
</reference>
<feature type="domain" description="Peptidase S8/S53" evidence="8">
    <location>
        <begin position="548"/>
        <end position="790"/>
    </location>
</feature>
<evidence type="ECO:0000256" key="2">
    <source>
        <dbReference type="ARBA" id="ARBA00022670"/>
    </source>
</evidence>
<dbReference type="InterPro" id="IPR000209">
    <property type="entry name" value="Peptidase_S8/S53_dom"/>
</dbReference>
<dbReference type="GO" id="GO:0006508">
    <property type="term" value="P:proteolysis"/>
    <property type="evidence" value="ECO:0007669"/>
    <property type="project" value="UniProtKB-KW"/>
</dbReference>
<evidence type="ECO:0000313" key="9">
    <source>
        <dbReference type="EMBL" id="GJG57956.1"/>
    </source>
</evidence>
<dbReference type="Gene3D" id="3.40.50.200">
    <property type="entry name" value="Peptidase S8/S53 domain"/>
    <property type="match status" value="1"/>
</dbReference>
<proteinExistence type="inferred from homology"/>
<evidence type="ECO:0000256" key="6">
    <source>
        <dbReference type="RuleBase" id="RU003355"/>
    </source>
</evidence>
<dbReference type="GO" id="GO:0004252">
    <property type="term" value="F:serine-type endopeptidase activity"/>
    <property type="evidence" value="ECO:0007669"/>
    <property type="project" value="UniProtKB-UniRule"/>
</dbReference>
<sequence length="896" mass="100387">MKGNAIFPGKQEICCTELSFFTDFAGIGNDPLYKRYDSVYSVVRSTVPEKYLSFLAQPYYSEDEDKIHWYVEKWHETPRPIDKLQGEEQDHYEAIKNDTIDAYKEALRHSSGDANIILTQILKYIKDEYIYCYDEKVVLTVWGMSVDTRLHETKGSVVYVSPEDKKRFTVTFDVGVNGDLYNRLDAKLSREDGKIIAKEDLPKVNAHTGYEFKEWQPSPFGYVVHSDVTFKAIYIKVENPVDDNVDRAESQQIPTAVSPVLPKNDRKFVFLPGDYGTLDGNTEFVKEDGYTLQASDFPQVRPNKGYEFNKWSFESRPNESRYTATYTRLPWYKRFWLWITELDWRGCLKWLLLLVLLFILLFLLLRACNSCTHHAEENGVVPIDSIKDRNGKIVDDNGHSHNIIGDDGKLPEGTVVAPITDEDGNMPPIGKSPDGENIVANRLNIYFENDNANLNQFAQDFKKAYPQDEYTIIGCDRNVKMVQIQVPTDQRDRVRDEMVSKLPRQKFFVVDEAIFQLNGYINNNGTDAGWHLRAVNVTGGWKYTKGSANVTVAVVDDGIDYSHPMFTGRIVSPYNVFTQSNTLSRGEGHGTHVAGLAVGSTQFYSQGASGMAPNCKLMPVQVFDNNYSTFSSVTSGIMYAVHKGADVINVSIGPNLEGLNSLSEGQQALLAQTRFKNEERVWKKIIAVANKKNSIIVFAAGNNDILTKILPECRTNQTINVSAVNRSLAATQFTNYGSGSNISAPGEDIYSSFPVKSFRFCDGTSMAAPIVSGTIALMKSLKKNITVTQALGVLQASGRSIQGNVPPMLQVDKALVFVRSGRFPNPIREKGLGDQPVIGDGDYESGGTGNGSDENMSNGANPRAPDRNTNYDEVRKLIRIYKEKIRELEKQLPNGK</sequence>
<keyword evidence="3 5" id="KW-0378">Hydrolase</keyword>
<evidence type="ECO:0000256" key="7">
    <source>
        <dbReference type="SAM" id="MobiDB-lite"/>
    </source>
</evidence>